<dbReference type="SUPFAM" id="SSF48695">
    <property type="entry name" value="Multiheme cytochromes"/>
    <property type="match status" value="1"/>
</dbReference>
<dbReference type="AlphaFoldDB" id="A0A9D8PPD9"/>
<dbReference type="EMBL" id="JAFGIX010000031">
    <property type="protein sequence ID" value="MBN1572855.1"/>
    <property type="molecule type" value="Genomic_DNA"/>
</dbReference>
<reference evidence="2" key="1">
    <citation type="journal article" date="2021" name="Environ. Microbiol.">
        <title>Genomic characterization of three novel Desulfobacterota classes expand the metabolic and phylogenetic diversity of the phylum.</title>
        <authorList>
            <person name="Murphy C.L."/>
            <person name="Biggerstaff J."/>
            <person name="Eichhorn A."/>
            <person name="Ewing E."/>
            <person name="Shahan R."/>
            <person name="Soriano D."/>
            <person name="Stewart S."/>
            <person name="VanMol K."/>
            <person name="Walker R."/>
            <person name="Walters P."/>
            <person name="Elshahed M.S."/>
            <person name="Youssef N.H."/>
        </authorList>
    </citation>
    <scope>NUCLEOTIDE SEQUENCE</scope>
    <source>
        <strain evidence="2">Zod_Metabat.24</strain>
    </source>
</reference>
<evidence type="ECO:0000313" key="3">
    <source>
        <dbReference type="Proteomes" id="UP000809273"/>
    </source>
</evidence>
<name>A0A9D8PPD9_9DELT</name>
<evidence type="ECO:0000259" key="1">
    <source>
        <dbReference type="Pfam" id="PF13435"/>
    </source>
</evidence>
<protein>
    <submittedName>
        <fullName evidence="2">Cytochrome C554</fullName>
    </submittedName>
</protein>
<feature type="domain" description="Cytochrome c-552/4" evidence="1">
    <location>
        <begin position="37"/>
        <end position="120"/>
    </location>
</feature>
<comment type="caution">
    <text evidence="2">The sequence shown here is derived from an EMBL/GenBank/DDBJ whole genome shotgun (WGS) entry which is preliminary data.</text>
</comment>
<organism evidence="2 3">
    <name type="scientific">Candidatus Zymogenus saltonus</name>
    <dbReference type="NCBI Taxonomy" id="2844893"/>
    <lineage>
        <taxon>Bacteria</taxon>
        <taxon>Deltaproteobacteria</taxon>
        <taxon>Candidatus Zymogenia</taxon>
        <taxon>Candidatus Zymogeniales</taxon>
        <taxon>Candidatus Zymogenaceae</taxon>
        <taxon>Candidatus Zymogenus</taxon>
    </lineage>
</organism>
<dbReference type="InterPro" id="IPR023155">
    <property type="entry name" value="Cyt_c-552/4"/>
</dbReference>
<dbReference type="Pfam" id="PF13435">
    <property type="entry name" value="Cytochrome_C554"/>
    <property type="match status" value="1"/>
</dbReference>
<evidence type="ECO:0000313" key="2">
    <source>
        <dbReference type="EMBL" id="MBN1572855.1"/>
    </source>
</evidence>
<dbReference type="Gene3D" id="1.10.1130.10">
    <property type="entry name" value="Flavocytochrome C3, Chain A"/>
    <property type="match status" value="1"/>
</dbReference>
<dbReference type="InterPro" id="IPR036280">
    <property type="entry name" value="Multihaem_cyt_sf"/>
</dbReference>
<accession>A0A9D8PPD9</accession>
<gene>
    <name evidence="2" type="ORF">JW984_06615</name>
</gene>
<dbReference type="Proteomes" id="UP000809273">
    <property type="component" value="Unassembled WGS sequence"/>
</dbReference>
<sequence>MYYKTKTAVLAALIILFLILTAAEYTRQYKFEGASRCGLCHSSADIGNQYDTWKSSGHSNAYLTLFSEKALDYAKDAGIAAPSKNDQCLKCHLTGHGAPFRQMGPMYRKEDGVSCEGCHGSGGGYAYFSIMTDRELAVKKGLAKNPENSCVECHSGKCPFDIDTPFKFETSMEKIRHPRPK</sequence>
<proteinExistence type="predicted"/>
<reference evidence="2" key="2">
    <citation type="submission" date="2021-01" db="EMBL/GenBank/DDBJ databases">
        <authorList>
            <person name="Hahn C.R."/>
            <person name="Youssef N.H."/>
            <person name="Elshahed M."/>
        </authorList>
    </citation>
    <scope>NUCLEOTIDE SEQUENCE</scope>
    <source>
        <strain evidence="2">Zod_Metabat.24</strain>
    </source>
</reference>